<dbReference type="EMBL" id="MU004200">
    <property type="protein sequence ID" value="KAF2488974.1"/>
    <property type="molecule type" value="Genomic_DNA"/>
</dbReference>
<accession>A0A6A6QAC4</accession>
<dbReference type="Proteomes" id="UP000799750">
    <property type="component" value="Unassembled WGS sequence"/>
</dbReference>
<evidence type="ECO:0000313" key="2">
    <source>
        <dbReference type="Proteomes" id="UP000799750"/>
    </source>
</evidence>
<dbReference type="Gene3D" id="2.40.50.140">
    <property type="entry name" value="Nucleic acid-binding proteins"/>
    <property type="match status" value="1"/>
</dbReference>
<evidence type="ECO:0008006" key="3">
    <source>
        <dbReference type="Google" id="ProtNLM"/>
    </source>
</evidence>
<dbReference type="GO" id="GO:1990879">
    <property type="term" value="C:CST complex"/>
    <property type="evidence" value="ECO:0007669"/>
    <property type="project" value="InterPro"/>
</dbReference>
<proteinExistence type="predicted"/>
<dbReference type="GO" id="GO:0016233">
    <property type="term" value="P:telomere capping"/>
    <property type="evidence" value="ECO:0007669"/>
    <property type="project" value="InterPro"/>
</dbReference>
<dbReference type="Pfam" id="PF12658">
    <property type="entry name" value="Ten1"/>
    <property type="match status" value="1"/>
</dbReference>
<keyword evidence="2" id="KW-1185">Reference proteome</keyword>
<protein>
    <recommendedName>
        <fullName evidence="3">CST complex subunit Ten1</fullName>
    </recommendedName>
</protein>
<dbReference type="OrthoDB" id="5275361at2759"/>
<organism evidence="1 2">
    <name type="scientific">Lophium mytilinum</name>
    <dbReference type="NCBI Taxonomy" id="390894"/>
    <lineage>
        <taxon>Eukaryota</taxon>
        <taxon>Fungi</taxon>
        <taxon>Dikarya</taxon>
        <taxon>Ascomycota</taxon>
        <taxon>Pezizomycotina</taxon>
        <taxon>Dothideomycetes</taxon>
        <taxon>Pleosporomycetidae</taxon>
        <taxon>Mytilinidiales</taxon>
        <taxon>Mytilinidiaceae</taxon>
        <taxon>Lophium</taxon>
    </lineage>
</organism>
<gene>
    <name evidence="1" type="ORF">BU16DRAFT_532018</name>
</gene>
<dbReference type="InterPro" id="IPR012340">
    <property type="entry name" value="NA-bd_OB-fold"/>
</dbReference>
<name>A0A6A6QAC4_9PEZI</name>
<evidence type="ECO:0000313" key="1">
    <source>
        <dbReference type="EMBL" id="KAF2488974.1"/>
    </source>
</evidence>
<dbReference type="GO" id="GO:0043047">
    <property type="term" value="F:single-stranded telomeric DNA binding"/>
    <property type="evidence" value="ECO:0007669"/>
    <property type="project" value="InterPro"/>
</dbReference>
<reference evidence="1" key="1">
    <citation type="journal article" date="2020" name="Stud. Mycol.">
        <title>101 Dothideomycetes genomes: a test case for predicting lifestyles and emergence of pathogens.</title>
        <authorList>
            <person name="Haridas S."/>
            <person name="Albert R."/>
            <person name="Binder M."/>
            <person name="Bloem J."/>
            <person name="Labutti K."/>
            <person name="Salamov A."/>
            <person name="Andreopoulos B."/>
            <person name="Baker S."/>
            <person name="Barry K."/>
            <person name="Bills G."/>
            <person name="Bluhm B."/>
            <person name="Cannon C."/>
            <person name="Castanera R."/>
            <person name="Culley D."/>
            <person name="Daum C."/>
            <person name="Ezra D."/>
            <person name="Gonzalez J."/>
            <person name="Henrissat B."/>
            <person name="Kuo A."/>
            <person name="Liang C."/>
            <person name="Lipzen A."/>
            <person name="Lutzoni F."/>
            <person name="Magnuson J."/>
            <person name="Mondo S."/>
            <person name="Nolan M."/>
            <person name="Ohm R."/>
            <person name="Pangilinan J."/>
            <person name="Park H.-J."/>
            <person name="Ramirez L."/>
            <person name="Alfaro M."/>
            <person name="Sun H."/>
            <person name="Tritt A."/>
            <person name="Yoshinaga Y."/>
            <person name="Zwiers L.-H."/>
            <person name="Turgeon B."/>
            <person name="Goodwin S."/>
            <person name="Spatafora J."/>
            <person name="Crous P."/>
            <person name="Grigoriev I."/>
        </authorList>
    </citation>
    <scope>NUCLEOTIDE SEQUENCE</scope>
    <source>
        <strain evidence="1">CBS 269.34</strain>
    </source>
</reference>
<dbReference type="InterPro" id="IPR024222">
    <property type="entry name" value="Ten1_fungal"/>
</dbReference>
<sequence length="137" mass="14633">MASPPPSQLLFLSDLFPLAPGAKVRFLGCVQEYTVSTGTLLLTHNHPPSSPTPATTARVNIDHVLETLKSTEVLQVGAWVNVIGYITARPSRSAGDALRESHVQAIVLWSAGSLNLEEYERAVEQRKALESGSGALG</sequence>
<dbReference type="AlphaFoldDB" id="A0A6A6QAC4"/>